<dbReference type="AlphaFoldDB" id="A0AAN9MDU7"/>
<dbReference type="Proteomes" id="UP001374584">
    <property type="component" value="Unassembled WGS sequence"/>
</dbReference>
<reference evidence="3 4" key="1">
    <citation type="submission" date="2024-01" db="EMBL/GenBank/DDBJ databases">
        <title>The genomes of 5 underutilized Papilionoideae crops provide insights into root nodulation and disease resistanc.</title>
        <authorList>
            <person name="Jiang F."/>
        </authorList>
    </citation>
    <scope>NUCLEOTIDE SEQUENCE [LARGE SCALE GENOMIC DNA]</scope>
    <source>
        <strain evidence="3">JINMINGXINNONG_FW02</strain>
        <tissue evidence="3">Leaves</tissue>
    </source>
</reference>
<evidence type="ECO:0000256" key="1">
    <source>
        <dbReference type="SAM" id="MobiDB-lite"/>
    </source>
</evidence>
<dbReference type="EMBL" id="JAYMYR010000007">
    <property type="protein sequence ID" value="KAK7352840.1"/>
    <property type="molecule type" value="Genomic_DNA"/>
</dbReference>
<keyword evidence="4" id="KW-1185">Reference proteome</keyword>
<evidence type="ECO:0000259" key="2">
    <source>
        <dbReference type="Pfam" id="PF12697"/>
    </source>
</evidence>
<comment type="caution">
    <text evidence="3">The sequence shown here is derived from an EMBL/GenBank/DDBJ whole genome shotgun (WGS) entry which is preliminary data.</text>
</comment>
<accession>A0AAN9MDU7</accession>
<dbReference type="Pfam" id="PF12697">
    <property type="entry name" value="Abhydrolase_6"/>
    <property type="match status" value="1"/>
</dbReference>
<dbReference type="InterPro" id="IPR000073">
    <property type="entry name" value="AB_hydrolase_1"/>
</dbReference>
<organism evidence="3 4">
    <name type="scientific">Phaseolus coccineus</name>
    <name type="common">Scarlet runner bean</name>
    <name type="synonym">Phaseolus multiflorus</name>
    <dbReference type="NCBI Taxonomy" id="3886"/>
    <lineage>
        <taxon>Eukaryota</taxon>
        <taxon>Viridiplantae</taxon>
        <taxon>Streptophyta</taxon>
        <taxon>Embryophyta</taxon>
        <taxon>Tracheophyta</taxon>
        <taxon>Spermatophyta</taxon>
        <taxon>Magnoliopsida</taxon>
        <taxon>eudicotyledons</taxon>
        <taxon>Gunneridae</taxon>
        <taxon>Pentapetalae</taxon>
        <taxon>rosids</taxon>
        <taxon>fabids</taxon>
        <taxon>Fabales</taxon>
        <taxon>Fabaceae</taxon>
        <taxon>Papilionoideae</taxon>
        <taxon>50 kb inversion clade</taxon>
        <taxon>NPAAA clade</taxon>
        <taxon>indigoferoid/millettioid clade</taxon>
        <taxon>Phaseoleae</taxon>
        <taxon>Phaseolus</taxon>
    </lineage>
</organism>
<feature type="domain" description="AB hydrolase-1" evidence="2">
    <location>
        <begin position="150"/>
        <end position="384"/>
    </location>
</feature>
<dbReference type="PANTHER" id="PTHR47381">
    <property type="entry name" value="ALPHA/BETA-HYDROLASES SUPERFAMILY PROTEIN"/>
    <property type="match status" value="1"/>
</dbReference>
<dbReference type="InterPro" id="IPR029058">
    <property type="entry name" value="AB_hydrolase_fold"/>
</dbReference>
<evidence type="ECO:0000313" key="3">
    <source>
        <dbReference type="EMBL" id="KAK7352840.1"/>
    </source>
</evidence>
<feature type="compositionally biased region" description="Basic and acidic residues" evidence="1">
    <location>
        <begin position="29"/>
        <end position="42"/>
    </location>
</feature>
<dbReference type="SUPFAM" id="SSF53474">
    <property type="entry name" value="alpha/beta-Hydrolases"/>
    <property type="match status" value="1"/>
</dbReference>
<name>A0AAN9MDU7_PHACN</name>
<dbReference type="Gene3D" id="3.40.50.1820">
    <property type="entry name" value="alpha/beta hydrolase"/>
    <property type="match status" value="1"/>
</dbReference>
<proteinExistence type="predicted"/>
<sequence>MVQKEALQEAHTKLRSDFYKVLRRYREEERVTSDQDPKHEASAESFCKHSSNQGRGIVNVEICKTEVMESCPKADIENLEELLEEEEIWLYIPPAEDNGLEQEAPEVDVDKLIDLGSQPERHIRWKVNRRVPLLILKLKESDKQRRRPAVVFLHGLDKNKESLRPWLKAYASRGYIAISMDAAHHGERAKSINAIRNALVAAWTLDGMMPFIYDTAYDLIKLADYLTAKREDIDPSRIGITGISLGGMHAWFGAFADTRYAVVVPLVGVQGFRWMIDNEKWMDQYDSLKHFLDVARHNLSKDVIDKEVVEKAFDRVAPGLASKFDSPNSIPAIAPRPLLIINGAEDPYCPIASLEVPRSKAMEAYEAFQCLDHFKCITESGVGHELTKFQVKESADWFDRFLNP</sequence>
<feature type="region of interest" description="Disordered" evidence="1">
    <location>
        <begin position="29"/>
        <end position="50"/>
    </location>
</feature>
<gene>
    <name evidence="3" type="ORF">VNO80_18270</name>
</gene>
<protein>
    <recommendedName>
        <fullName evidence="2">AB hydrolase-1 domain-containing protein</fullName>
    </recommendedName>
</protein>
<evidence type="ECO:0000313" key="4">
    <source>
        <dbReference type="Proteomes" id="UP001374584"/>
    </source>
</evidence>
<dbReference type="PANTHER" id="PTHR47381:SF3">
    <property type="entry name" value="ALPHA_BETA-HYDROLASES SUPERFAMILY PROTEIN"/>
    <property type="match status" value="1"/>
</dbReference>